<proteinExistence type="inferred from homology"/>
<dbReference type="Pfam" id="PF00109">
    <property type="entry name" value="ketoacyl-synt"/>
    <property type="match status" value="2"/>
</dbReference>
<dbReference type="SUPFAM" id="SSF51735">
    <property type="entry name" value="NAD(P)-binding Rossmann-fold domains"/>
    <property type="match status" value="1"/>
</dbReference>
<evidence type="ECO:0000256" key="4">
    <source>
        <dbReference type="PROSITE-ProRule" id="PRU01363"/>
    </source>
</evidence>
<evidence type="ECO:0000259" key="8">
    <source>
        <dbReference type="PROSITE" id="PS52019"/>
    </source>
</evidence>
<name>A0ABW5HRU9_9PSEU</name>
<accession>A0ABW5HRU9</accession>
<evidence type="ECO:0000256" key="1">
    <source>
        <dbReference type="ARBA" id="ARBA00022450"/>
    </source>
</evidence>
<dbReference type="InterPro" id="IPR050091">
    <property type="entry name" value="PKS_NRPS_Biosynth_Enz"/>
</dbReference>
<dbReference type="PANTHER" id="PTHR43775:SF51">
    <property type="entry name" value="INACTIVE PHENOLPHTHIOCEROL SYNTHESIS POLYKETIDE SYNTHASE TYPE I PKS1-RELATED"/>
    <property type="match status" value="1"/>
</dbReference>
<feature type="active site" description="Proton donor; for dehydratase activity" evidence="4">
    <location>
        <position position="1520"/>
    </location>
</feature>
<keyword evidence="3 5" id="KW-0808">Transferase</keyword>
<dbReference type="Pfam" id="PF02801">
    <property type="entry name" value="Ketoacyl-synt_C"/>
    <property type="match status" value="1"/>
</dbReference>
<dbReference type="InterPro" id="IPR057326">
    <property type="entry name" value="KR_dom"/>
</dbReference>
<dbReference type="InterPro" id="IPR036291">
    <property type="entry name" value="NAD(P)-bd_dom_sf"/>
</dbReference>
<dbReference type="InterPro" id="IPR014030">
    <property type="entry name" value="Ketoacyl_synth_N"/>
</dbReference>
<comment type="similarity">
    <text evidence="5">Belongs to the thiolase-like superfamily. Beta-ketoacyl-ACP synthases family.</text>
</comment>
<dbReference type="InterPro" id="IPR013968">
    <property type="entry name" value="PKS_KR"/>
</dbReference>
<feature type="region of interest" description="Disordered" evidence="6">
    <location>
        <begin position="425"/>
        <end position="446"/>
    </location>
</feature>
<keyword evidence="1" id="KW-0596">Phosphopantetheine</keyword>
<dbReference type="Gene3D" id="3.40.50.720">
    <property type="entry name" value="NAD(P)-binding Rossmann-like Domain"/>
    <property type="match status" value="1"/>
</dbReference>
<evidence type="ECO:0000256" key="5">
    <source>
        <dbReference type="RuleBase" id="RU003694"/>
    </source>
</evidence>
<evidence type="ECO:0000259" key="7">
    <source>
        <dbReference type="PROSITE" id="PS52004"/>
    </source>
</evidence>
<evidence type="ECO:0000256" key="3">
    <source>
        <dbReference type="ARBA" id="ARBA00022679"/>
    </source>
</evidence>
<dbReference type="InterPro" id="IPR020841">
    <property type="entry name" value="PKS_Beta-ketoAc_synthase_dom"/>
</dbReference>
<dbReference type="PROSITE" id="PS52019">
    <property type="entry name" value="PKS_MFAS_DH"/>
    <property type="match status" value="1"/>
</dbReference>
<dbReference type="Gene3D" id="3.40.47.10">
    <property type="match status" value="2"/>
</dbReference>
<evidence type="ECO:0000256" key="6">
    <source>
        <dbReference type="SAM" id="MobiDB-lite"/>
    </source>
</evidence>
<dbReference type="InterPro" id="IPR014031">
    <property type="entry name" value="Ketoacyl_synth_C"/>
</dbReference>
<dbReference type="InterPro" id="IPR042104">
    <property type="entry name" value="PKS_dehydratase_sf"/>
</dbReference>
<dbReference type="InterPro" id="IPR016039">
    <property type="entry name" value="Thiolase-like"/>
</dbReference>
<feature type="region of interest" description="C-terminal hotdog fold" evidence="4">
    <location>
        <begin position="1447"/>
        <end position="1608"/>
    </location>
</feature>
<dbReference type="EMBL" id="JBHUKQ010000004">
    <property type="protein sequence ID" value="MFD2479719.1"/>
    <property type="molecule type" value="Genomic_DNA"/>
</dbReference>
<reference evidence="10" key="1">
    <citation type="journal article" date="2019" name="Int. J. Syst. Evol. Microbiol.">
        <title>The Global Catalogue of Microorganisms (GCM) 10K type strain sequencing project: providing services to taxonomists for standard genome sequencing and annotation.</title>
        <authorList>
            <consortium name="The Broad Institute Genomics Platform"/>
            <consortium name="The Broad Institute Genome Sequencing Center for Infectious Disease"/>
            <person name="Wu L."/>
            <person name="Ma J."/>
        </authorList>
    </citation>
    <scope>NUCLEOTIDE SEQUENCE [LARGE SCALE GENOMIC DNA]</scope>
    <source>
        <strain evidence="10">CGMCC 4.7638</strain>
    </source>
</reference>
<dbReference type="PANTHER" id="PTHR43775">
    <property type="entry name" value="FATTY ACID SYNTHASE"/>
    <property type="match status" value="1"/>
</dbReference>
<dbReference type="RefSeq" id="WP_344278006.1">
    <property type="nucleotide sequence ID" value="NZ_BAAAHV010000013.1"/>
</dbReference>
<dbReference type="Pfam" id="PF21089">
    <property type="entry name" value="PKS_DH_N"/>
    <property type="match status" value="1"/>
</dbReference>
<keyword evidence="2" id="KW-0597">Phosphoprotein</keyword>
<gene>
    <name evidence="9" type="ORF">ACFSUT_05505</name>
</gene>
<dbReference type="SMART" id="SM00825">
    <property type="entry name" value="PKS_KS"/>
    <property type="match status" value="1"/>
</dbReference>
<dbReference type="InterPro" id="IPR049551">
    <property type="entry name" value="PKS_DH_C"/>
</dbReference>
<evidence type="ECO:0000313" key="9">
    <source>
        <dbReference type="EMBL" id="MFD2479719.1"/>
    </source>
</evidence>
<evidence type="ECO:0000313" key="10">
    <source>
        <dbReference type="Proteomes" id="UP001597542"/>
    </source>
</evidence>
<dbReference type="SMART" id="SM00822">
    <property type="entry name" value="PKS_KR"/>
    <property type="match status" value="1"/>
</dbReference>
<dbReference type="PROSITE" id="PS52004">
    <property type="entry name" value="KS3_2"/>
    <property type="match status" value="1"/>
</dbReference>
<dbReference type="InterPro" id="IPR049900">
    <property type="entry name" value="PKS_mFAS_DH"/>
</dbReference>
<feature type="domain" description="PKS/mFAS DH" evidence="8">
    <location>
        <begin position="1312"/>
        <end position="1608"/>
    </location>
</feature>
<protein>
    <submittedName>
        <fullName evidence="9">SDR family oxidoreductase</fullName>
    </submittedName>
</protein>
<dbReference type="CDD" id="cd00833">
    <property type="entry name" value="PKS"/>
    <property type="match status" value="1"/>
</dbReference>
<feature type="region of interest" description="N-terminal hotdog fold" evidence="4">
    <location>
        <begin position="1312"/>
        <end position="1435"/>
    </location>
</feature>
<organism evidence="9 10">
    <name type="scientific">Amycolatopsis albidoflavus</name>
    <dbReference type="NCBI Taxonomy" id="102226"/>
    <lineage>
        <taxon>Bacteria</taxon>
        <taxon>Bacillati</taxon>
        <taxon>Actinomycetota</taxon>
        <taxon>Actinomycetes</taxon>
        <taxon>Pseudonocardiales</taxon>
        <taxon>Pseudonocardiaceae</taxon>
        <taxon>Amycolatopsis</taxon>
    </lineage>
</organism>
<feature type="domain" description="Ketosynthase family 3 (KS3)" evidence="7">
    <location>
        <begin position="24"/>
        <end position="459"/>
    </location>
</feature>
<dbReference type="Gene3D" id="3.10.129.110">
    <property type="entry name" value="Polyketide synthase dehydratase"/>
    <property type="match status" value="1"/>
</dbReference>
<dbReference type="Pfam" id="PF14765">
    <property type="entry name" value="PS-DH"/>
    <property type="match status" value="1"/>
</dbReference>
<dbReference type="Pfam" id="PF08659">
    <property type="entry name" value="KR"/>
    <property type="match status" value="1"/>
</dbReference>
<dbReference type="SUPFAM" id="SSF53901">
    <property type="entry name" value="Thiolase-like"/>
    <property type="match status" value="3"/>
</dbReference>
<feature type="active site" description="Proton acceptor; for dehydratase activity" evidence="4">
    <location>
        <position position="1344"/>
    </location>
</feature>
<comment type="caution">
    <text evidence="9">The sequence shown here is derived from an EMBL/GenBank/DDBJ whole genome shotgun (WGS) entry which is preliminary data.</text>
</comment>
<dbReference type="Proteomes" id="UP001597542">
    <property type="component" value="Unassembled WGS sequence"/>
</dbReference>
<keyword evidence="10" id="KW-1185">Reference proteome</keyword>
<evidence type="ECO:0000256" key="2">
    <source>
        <dbReference type="ARBA" id="ARBA00022553"/>
    </source>
</evidence>
<sequence length="1615" mass="173827">MSDSGKLTESGRAAAEDIAGRAETPLVAVVGMGLAVPKANNPAELWDLLCDSEPVFSEPGERFDLARFWSPPEPGTPDRTYARLGGYIHDFPVPPAPTASEDPEEGSPGPAYAHIWLKHALRQAMEPVTRRAQDRCGCYVGNSVQTGQRLEESLAAHAAAQAADRGQIWKAARRSLPHAGSLTRHLLPDFLVQEAVDSVLPSGTEIISLDTACSSALYAIDLGVRKLLAGQQDITLCGGVEEMTSLAAVLFCQLKGLTPTEDVRSFDAAANGTLFTDAACVVALKTVDRAQADGDRILGVLAGFGAASDGRGKAIYAPNPTGQTRAMARARAISHLRPADVDWIVAHATGTVAGDSAELASIRLEMDGHPVAVTSNKSLLGHTGWAAGAVSVVHALLAMQHDRIPAQQRFQRLPHDAQPGTVAINTEDRQWPARQDRPRTAGISSFGFGGTNAHLIVRDRPAEGDRSARPLVDDPTVLVGWSALLPGDPDRARVQRWLREGFPKGLSFGTVYPEPPFAEVRLSRNTLRDTDRTQLMAVQVVERFRQEHGAMWEPLTERTGVFSGYFEPPRLLGTAVNRIYRDTYTAIADDLTALGRDTAAAALRKFAHQVDQSIPPLTEDVLPGLMPNVVAGRVANRFDLHGPSVAVGAGRDSVLCAVDLAQQYLRSGDLDFALVMGVSGNATEWAAELTGTQTANIAEGAFLLALTRSSIASRFELPVLGVVRAVPQSGASYSVQVNGTGTDTTFLSADGAVAILRALEEPAERVLVTGTEARPSAAVEVVPRAVARRLVMTRRADCGTPTRPAQPAIPPRTAVLTNDPAVAAKLADYARAYSCIVICTTPGCAAPTVHTLIAINEHSLENIDSGLDTIRHLRVIAAVGAAGTGPQRPPADLTRLHETYFLAAKKWHSGLRGNGSIGCLLLDGVAANAIHPHASLFTGTTRALSRELPDNEVFAIATTDHDLAAGLAQLSFESARRRNFPAVEYRDGVRTVHHGMDAPVRNDHGSIQVTDESVVVAAGGARGITAECLLALARQARPTLWILGTTQIGQQPSNSDISLEEFAATRKEFLRQRLAEHVGSFAQHNAEFDRRLRIHEVHRTLRLLRDRLGEDRVHYLVCDVTDQNDVDTAARRIHDQHGRIDLMLFAAGISRPANLDRKTLADFRTVLNTKVAGYHNLRQAFREHVATWCSFGSMAATMGLPGETDYVAGNEYLHTAAACSPHREFAIAWPAWTDTGILATSTLVQAAAARRAENTGLSPREGAAHFLNELATQRDQAPVAYYGGAKEIQYYVDRSPKPQTKPVAVVDADVSPAFFLDTCLENAADHAVWQHIFDPLRDSYLADHLVSGRPTVPATVELEMAAQAATALVPGTRVRAFSDARFTAFLQTTPDSTGSRCRITARLLETDGAHTRVDVQITSDFVHANGTVLVRDRPHARFTVHLVPAYHPPIPPQQYWQTDRSGISTDDPCVRSDAVVRLSGPFDVLRDCLSDRHTGSAALELRIGDESVFGRFLMPVVTLDALARTAVLIQARQRQNSISVPTSIDWIEIHTTHNDGLLATRRDGAVILHASATEATATVDCTAVAPDGQILLRIKGLGTKPAIGHRDEGHAGTSQ</sequence>
<dbReference type="InterPro" id="IPR049552">
    <property type="entry name" value="PKS_DH_N"/>
</dbReference>
<feature type="compositionally biased region" description="Basic and acidic residues" evidence="6">
    <location>
        <begin position="426"/>
        <end position="439"/>
    </location>
</feature>